<keyword evidence="9" id="KW-1185">Reference proteome</keyword>
<sequence>MPLPVLHIWPGEWGLLSIHPPCLVAALYLQLTIPGKFNIAHCTNPDSSPSGTLPFLTHNQQVVTSLSSILKYISGLEGNEYKAVNIDADLNAFETAQNAAWCSHVEAKLGDLTSYMLFSNPANWQKHTGLTLAYALPIPQRYYVPSRIRNMYRSRLEAAGLWPHESIESRRPLFPSSTGLRASSDDHKEQIAQTFQHEKIVQLARDSLDIYARLLGTKRLIYHEQLTTLDIMLAAHVLLIVKPPFPDKLLADLLNDSYPTLVSHAEHILSRSMQSPPSILPQRREKSEEETRYERVTWGWVALALGSIGLFLLSSHNPFALRSKGDREVVDETVN</sequence>
<dbReference type="CDD" id="cd03054">
    <property type="entry name" value="GST_N_Metaxin"/>
    <property type="match status" value="1"/>
</dbReference>
<dbReference type="Proteomes" id="UP001362999">
    <property type="component" value="Unassembled WGS sequence"/>
</dbReference>
<keyword evidence="5" id="KW-0496">Mitochondrion</keyword>
<keyword evidence="6" id="KW-0472">Membrane</keyword>
<comment type="subcellular location">
    <subcellularLocation>
        <location evidence="1">Mitochondrion outer membrane</location>
    </subcellularLocation>
</comment>
<dbReference type="AlphaFoldDB" id="A0AAW0B4Y1"/>
<dbReference type="PANTHER" id="PTHR12289:SF41">
    <property type="entry name" value="FAILED AXON CONNECTIONS-RELATED"/>
    <property type="match status" value="1"/>
</dbReference>
<evidence type="ECO:0000256" key="4">
    <source>
        <dbReference type="ARBA" id="ARBA00022927"/>
    </source>
</evidence>
<accession>A0AAW0B4Y1</accession>
<dbReference type="GO" id="GO:0015031">
    <property type="term" value="P:protein transport"/>
    <property type="evidence" value="ECO:0007669"/>
    <property type="project" value="UniProtKB-KW"/>
</dbReference>
<dbReference type="EMBL" id="JAWWNJ010000041">
    <property type="protein sequence ID" value="KAK7020448.1"/>
    <property type="molecule type" value="Genomic_DNA"/>
</dbReference>
<evidence type="ECO:0000313" key="9">
    <source>
        <dbReference type="Proteomes" id="UP001362999"/>
    </source>
</evidence>
<evidence type="ECO:0000256" key="5">
    <source>
        <dbReference type="ARBA" id="ARBA00023128"/>
    </source>
</evidence>
<evidence type="ECO:0000259" key="7">
    <source>
        <dbReference type="Pfam" id="PF10568"/>
    </source>
</evidence>
<evidence type="ECO:0000256" key="3">
    <source>
        <dbReference type="ARBA" id="ARBA00022787"/>
    </source>
</evidence>
<evidence type="ECO:0000256" key="2">
    <source>
        <dbReference type="ARBA" id="ARBA00022448"/>
    </source>
</evidence>
<organism evidence="8 9">
    <name type="scientific">Favolaschia claudopus</name>
    <dbReference type="NCBI Taxonomy" id="2862362"/>
    <lineage>
        <taxon>Eukaryota</taxon>
        <taxon>Fungi</taxon>
        <taxon>Dikarya</taxon>
        <taxon>Basidiomycota</taxon>
        <taxon>Agaricomycotina</taxon>
        <taxon>Agaricomycetes</taxon>
        <taxon>Agaricomycetidae</taxon>
        <taxon>Agaricales</taxon>
        <taxon>Marasmiineae</taxon>
        <taxon>Mycenaceae</taxon>
        <taxon>Favolaschia</taxon>
    </lineage>
</organism>
<dbReference type="Pfam" id="PF10568">
    <property type="entry name" value="Tom37"/>
    <property type="match status" value="1"/>
</dbReference>
<keyword evidence="2" id="KW-0813">Transport</keyword>
<proteinExistence type="predicted"/>
<dbReference type="GO" id="GO:0001401">
    <property type="term" value="C:SAM complex"/>
    <property type="evidence" value="ECO:0007669"/>
    <property type="project" value="InterPro"/>
</dbReference>
<dbReference type="InterPro" id="IPR050931">
    <property type="entry name" value="Mito_Protein_Transport_Metaxin"/>
</dbReference>
<dbReference type="InterPro" id="IPR019564">
    <property type="entry name" value="Sam37/metaxin_N"/>
</dbReference>
<comment type="caution">
    <text evidence="8">The sequence shown here is derived from an EMBL/GenBank/DDBJ whole genome shotgun (WGS) entry which is preliminary data.</text>
</comment>
<dbReference type="GO" id="GO:0007005">
    <property type="term" value="P:mitochondrion organization"/>
    <property type="evidence" value="ECO:0007669"/>
    <property type="project" value="TreeGrafter"/>
</dbReference>
<evidence type="ECO:0000256" key="6">
    <source>
        <dbReference type="ARBA" id="ARBA00023136"/>
    </source>
</evidence>
<evidence type="ECO:0000313" key="8">
    <source>
        <dbReference type="EMBL" id="KAK7020448.1"/>
    </source>
</evidence>
<reference evidence="8 9" key="1">
    <citation type="journal article" date="2024" name="J Genomics">
        <title>Draft genome sequencing and assembly of Favolaschia claudopus CIRM-BRFM 2984 isolated from oak limbs.</title>
        <authorList>
            <person name="Navarro D."/>
            <person name="Drula E."/>
            <person name="Chaduli D."/>
            <person name="Cazenave R."/>
            <person name="Ahrendt S."/>
            <person name="Wang J."/>
            <person name="Lipzen A."/>
            <person name="Daum C."/>
            <person name="Barry K."/>
            <person name="Grigoriev I.V."/>
            <person name="Favel A."/>
            <person name="Rosso M.N."/>
            <person name="Martin F."/>
        </authorList>
    </citation>
    <scope>NUCLEOTIDE SEQUENCE [LARGE SCALE GENOMIC DNA]</scope>
    <source>
        <strain evidence="8 9">CIRM-BRFM 2984</strain>
    </source>
</reference>
<gene>
    <name evidence="8" type="ORF">R3P38DRAFT_3397759</name>
</gene>
<dbReference type="PANTHER" id="PTHR12289">
    <property type="entry name" value="METAXIN RELATED"/>
    <property type="match status" value="1"/>
</dbReference>
<name>A0AAW0B4Y1_9AGAR</name>
<keyword evidence="4" id="KW-0653">Protein transport</keyword>
<keyword evidence="3" id="KW-1000">Mitochondrion outer membrane</keyword>
<evidence type="ECO:0000256" key="1">
    <source>
        <dbReference type="ARBA" id="ARBA00004294"/>
    </source>
</evidence>
<feature type="domain" description="Mitochondrial outer membrane transport complex Sam37/metaxin N-terminal" evidence="7">
    <location>
        <begin position="22"/>
        <end position="149"/>
    </location>
</feature>
<protein>
    <recommendedName>
        <fullName evidence="7">Mitochondrial outer membrane transport complex Sam37/metaxin N-terminal domain-containing protein</fullName>
    </recommendedName>
</protein>